<gene>
    <name evidence="1" type="ORF">GLYMA_03G042900</name>
</gene>
<organism evidence="1">
    <name type="scientific">Glycine max</name>
    <name type="common">Soybean</name>
    <name type="synonym">Glycine hispida</name>
    <dbReference type="NCBI Taxonomy" id="3847"/>
    <lineage>
        <taxon>Eukaryota</taxon>
        <taxon>Viridiplantae</taxon>
        <taxon>Streptophyta</taxon>
        <taxon>Embryophyta</taxon>
        <taxon>Tracheophyta</taxon>
        <taxon>Spermatophyta</taxon>
        <taxon>Magnoliopsida</taxon>
        <taxon>eudicotyledons</taxon>
        <taxon>Gunneridae</taxon>
        <taxon>Pentapetalae</taxon>
        <taxon>rosids</taxon>
        <taxon>fabids</taxon>
        <taxon>Fabales</taxon>
        <taxon>Fabaceae</taxon>
        <taxon>Papilionoideae</taxon>
        <taxon>50 kb inversion clade</taxon>
        <taxon>NPAAA clade</taxon>
        <taxon>indigoferoid/millettioid clade</taxon>
        <taxon>Phaseoleae</taxon>
        <taxon>Glycine</taxon>
        <taxon>Glycine subgen. Soja</taxon>
    </lineage>
</organism>
<dbReference type="Gramene" id="KRH65530">
    <property type="protein sequence ID" value="KRH65530"/>
    <property type="gene ID" value="GLYMA_03G042900"/>
</dbReference>
<accession>A0A0R0KEM0</accession>
<keyword evidence="3" id="KW-1185">Reference proteome</keyword>
<dbReference type="InParanoid" id="A0A0R0KEM0"/>
<name>A0A0R0KEM0_SOYBN</name>
<dbReference type="EnsemblPlants" id="KRH65530">
    <property type="protein sequence ID" value="KRH65530"/>
    <property type="gene ID" value="GLYMA_03G042900"/>
</dbReference>
<sequence>MTYARMVFDEIPDPKLMLSQCNFFPPFDITPKIRKVGFIEMNFKVGK</sequence>
<reference evidence="1 2" key="1">
    <citation type="journal article" date="2010" name="Nature">
        <title>Genome sequence of the palaeopolyploid soybean.</title>
        <authorList>
            <person name="Schmutz J."/>
            <person name="Cannon S.B."/>
            <person name="Schlueter J."/>
            <person name="Ma J."/>
            <person name="Mitros T."/>
            <person name="Nelson W."/>
            <person name="Hyten D.L."/>
            <person name="Song Q."/>
            <person name="Thelen J.J."/>
            <person name="Cheng J."/>
            <person name="Xu D."/>
            <person name="Hellsten U."/>
            <person name="May G.D."/>
            <person name="Yu Y."/>
            <person name="Sakurai T."/>
            <person name="Umezawa T."/>
            <person name="Bhattacharyya M.K."/>
            <person name="Sandhu D."/>
            <person name="Valliyodan B."/>
            <person name="Lindquist E."/>
            <person name="Peto M."/>
            <person name="Grant D."/>
            <person name="Shu S."/>
            <person name="Goodstein D."/>
            <person name="Barry K."/>
            <person name="Futrell-Griggs M."/>
            <person name="Abernathy B."/>
            <person name="Du J."/>
            <person name="Tian Z."/>
            <person name="Zhu L."/>
            <person name="Gill N."/>
            <person name="Joshi T."/>
            <person name="Libault M."/>
            <person name="Sethuraman A."/>
            <person name="Zhang X.-C."/>
            <person name="Shinozaki K."/>
            <person name="Nguyen H.T."/>
            <person name="Wing R.A."/>
            <person name="Cregan P."/>
            <person name="Specht J."/>
            <person name="Grimwood J."/>
            <person name="Rokhsar D."/>
            <person name="Stacey G."/>
            <person name="Shoemaker R.C."/>
            <person name="Jackson S.A."/>
        </authorList>
    </citation>
    <scope>NUCLEOTIDE SEQUENCE [LARGE SCALE GENOMIC DNA]</scope>
    <source>
        <strain evidence="2">cv. Williams 82</strain>
        <tissue evidence="1">Callus</tissue>
    </source>
</reference>
<reference evidence="2" key="2">
    <citation type="submission" date="2018-02" db="UniProtKB">
        <authorList>
            <consortium name="EnsemblPlants"/>
        </authorList>
    </citation>
    <scope>IDENTIFICATION</scope>
    <source>
        <strain evidence="2">Williams 82</strain>
    </source>
</reference>
<evidence type="ECO:0000313" key="3">
    <source>
        <dbReference type="Proteomes" id="UP000008827"/>
    </source>
</evidence>
<evidence type="ECO:0000313" key="2">
    <source>
        <dbReference type="EnsemblPlants" id="KRH65530"/>
    </source>
</evidence>
<reference evidence="1" key="3">
    <citation type="submission" date="2018-07" db="EMBL/GenBank/DDBJ databases">
        <title>WGS assembly of Glycine max.</title>
        <authorList>
            <person name="Schmutz J."/>
            <person name="Cannon S."/>
            <person name="Schlueter J."/>
            <person name="Ma J."/>
            <person name="Mitros T."/>
            <person name="Nelson W."/>
            <person name="Hyten D."/>
            <person name="Song Q."/>
            <person name="Thelen J."/>
            <person name="Cheng J."/>
            <person name="Xu D."/>
            <person name="Hellsten U."/>
            <person name="May G."/>
            <person name="Yu Y."/>
            <person name="Sakurai T."/>
            <person name="Umezawa T."/>
            <person name="Bhattacharyya M."/>
            <person name="Sandhu D."/>
            <person name="Valliyodan B."/>
            <person name="Lindquist E."/>
            <person name="Peto M."/>
            <person name="Grant D."/>
            <person name="Shu S."/>
            <person name="Goodstein D."/>
            <person name="Barry K."/>
            <person name="Futrell-Griggs M."/>
            <person name="Abernathy B."/>
            <person name="Du J."/>
            <person name="Tian Z."/>
            <person name="Zhu L."/>
            <person name="Gill N."/>
            <person name="Joshi T."/>
            <person name="Libault M."/>
            <person name="Sethuraman A."/>
            <person name="Zhang X."/>
            <person name="Shinozaki K."/>
            <person name="Nguyen H."/>
            <person name="Wing R."/>
            <person name="Cregan P."/>
            <person name="Specht J."/>
            <person name="Grimwood J."/>
            <person name="Rokhsar D."/>
            <person name="Stacey G."/>
            <person name="Shoemaker R."/>
            <person name="Jackson S."/>
        </authorList>
    </citation>
    <scope>NUCLEOTIDE SEQUENCE</scope>
    <source>
        <tissue evidence="1">Callus</tissue>
    </source>
</reference>
<evidence type="ECO:0000313" key="1">
    <source>
        <dbReference type="EMBL" id="KRH65530.1"/>
    </source>
</evidence>
<protein>
    <submittedName>
        <fullName evidence="1 2">Uncharacterized protein</fullName>
    </submittedName>
</protein>
<dbReference type="AlphaFoldDB" id="A0A0R0KEM0"/>
<dbReference type="Proteomes" id="UP000008827">
    <property type="component" value="Chromosome 3"/>
</dbReference>
<proteinExistence type="predicted"/>
<dbReference type="EMBL" id="CM000836">
    <property type="protein sequence ID" value="KRH65530.1"/>
    <property type="molecule type" value="Genomic_DNA"/>
</dbReference>